<evidence type="ECO:0000313" key="3">
    <source>
        <dbReference type="EMBL" id="EUB64461.1"/>
    </source>
</evidence>
<dbReference type="GeneID" id="36336126"/>
<feature type="domain" description="SCA7" evidence="2">
    <location>
        <begin position="533"/>
        <end position="599"/>
    </location>
</feature>
<feature type="compositionally biased region" description="Polar residues" evidence="1">
    <location>
        <begin position="637"/>
        <end position="655"/>
    </location>
</feature>
<organism evidence="3 4">
    <name type="scientific">Echinococcus granulosus</name>
    <name type="common">Hydatid tapeworm</name>
    <dbReference type="NCBI Taxonomy" id="6210"/>
    <lineage>
        <taxon>Eukaryota</taxon>
        <taxon>Metazoa</taxon>
        <taxon>Spiralia</taxon>
        <taxon>Lophotrochozoa</taxon>
        <taxon>Platyhelminthes</taxon>
        <taxon>Cestoda</taxon>
        <taxon>Eucestoda</taxon>
        <taxon>Cyclophyllidea</taxon>
        <taxon>Taeniidae</taxon>
        <taxon>Echinococcus</taxon>
        <taxon>Echinococcus granulosus group</taxon>
    </lineage>
</organism>
<reference evidence="3 4" key="1">
    <citation type="journal article" date="2013" name="Nat. Genet.">
        <title>The genome of the hydatid tapeworm Echinococcus granulosus.</title>
        <authorList>
            <person name="Zheng H."/>
            <person name="Zhang W."/>
            <person name="Zhang L."/>
            <person name="Zhang Z."/>
            <person name="Li J."/>
            <person name="Lu G."/>
            <person name="Zhu Y."/>
            <person name="Wang Y."/>
            <person name="Huang Y."/>
            <person name="Liu J."/>
            <person name="Kang H."/>
            <person name="Chen J."/>
            <person name="Wang L."/>
            <person name="Chen A."/>
            <person name="Yu S."/>
            <person name="Gao Z."/>
            <person name="Jin L."/>
            <person name="Gu W."/>
            <person name="Wang Z."/>
            <person name="Zhao L."/>
            <person name="Shi B."/>
            <person name="Wen H."/>
            <person name="Lin R."/>
            <person name="Jones M.K."/>
            <person name="Brejova B."/>
            <person name="Vinar T."/>
            <person name="Zhao G."/>
            <person name="McManus D.P."/>
            <person name="Chen Z."/>
            <person name="Zhou Y."/>
            <person name="Wang S."/>
        </authorList>
    </citation>
    <scope>NUCLEOTIDE SEQUENCE [LARGE SCALE GENOMIC DNA]</scope>
</reference>
<evidence type="ECO:0000256" key="1">
    <source>
        <dbReference type="SAM" id="MobiDB-lite"/>
    </source>
</evidence>
<dbReference type="AlphaFoldDB" id="W6UV00"/>
<keyword evidence="4" id="KW-1185">Reference proteome</keyword>
<dbReference type="OrthoDB" id="6273191at2759"/>
<proteinExistence type="predicted"/>
<feature type="region of interest" description="Disordered" evidence="1">
    <location>
        <begin position="1026"/>
        <end position="1055"/>
    </location>
</feature>
<feature type="compositionally biased region" description="Basic and acidic residues" evidence="1">
    <location>
        <begin position="1029"/>
        <end position="1039"/>
    </location>
</feature>
<accession>W6UV00</accession>
<dbReference type="KEGG" id="egl:EGR_00411"/>
<sequence length="1145" mass="124071">MVWRVVKVAADPKFQPPRVIAKPYRIFLYIGFSNMSNPWHAFCKELASSPTRPLSPLPCFNSVKIDGLTSVKLGFIPDERLLACRTCGVMFLRDKAESHYDAFNECLSKNTSKSDLLPYHAISLCQKLYEAAQLEEKLSNKRLKADSLRKSKSLRNLSHTNHFESNSVPSTSDCHRKRAKLKPDVLSHQTLVGASLERDKMSSSSSYDRLSSGEVNSPGSGTESSSSAPSKLVENLPDPPSGFPRKGLMEILQEESASSSSKTRRMCGGLAKPLAPHPLNRSVSSLIDLHSQSYPSSPASPPICDRKEATCVSPNGHSTRKKISVRTIQSEHVEIPRIHPAKQAPGESQMHTRMRSQFESCIPHSMSFKRHHVVRNPPPAVETVDLVSNPTPDADPQPPHGYIPSDETAATVLHLEHESRVPMGRSQLMRSNRLLRNGSKTNLSDYVNLAKTEKTWNAPDFSAVSDAWPRNSHMSVVGANHYGAFVDFEPMRSQQAEKRAFSSNLAMYNQGLRSSPDRSVIQPHCVLDRSKDFTSEHTVINLLTQCGCVEMGDLRCKNSILCATHTFEEKQRVPRPRDLKVLLQEARQQQQRLIRLHEAPVPAKIRKMASSSIATSTLPTITSTTATAASLMPSPSRGSATPSVQRLPTISNSSVPARRVPVNGITATAVESQPLTGMQQQQQPTILHRRVHHPSSLLRRNQQMWGQEKSTSSFSTANTNSAAFYAPSNASVAPSLLPPPSTSVITKMTRDVGRLGGVSEVQSRVVVNDEREKSITGRSRKSSRSGMRQPASSIHNPYIQHLTAASSNRASSTAVLLRASAANQIAAKLRSAADPRDPTGTTTWMGYNRGANASNLPLTVPASSTTTASRHSNSTATVSGPAAMANPQAFGSNRLIFIGSKALKKVDAFKDLSSSIGKHICQVVDKLSHGLANGGSIFGSGVAGSGNRLTVVPSLNIIQAAHRHHQQRPQSSSAPPIDSASMHLETPRELIIDVAEEDDDVVADADAESAMAAAELEAAVAASALASEPNHDDSIDHHHQQQQFSRTAGGGTHHKANLRPSLCSVPAGVANACLPNASYVKNAVDNAATIVVFFNHLTSYLSEGPRPFPQELKRLTGVVAIASTFKEFAPGHGVVLPTLELNSIV</sequence>
<evidence type="ECO:0000313" key="4">
    <source>
        <dbReference type="Proteomes" id="UP000019149"/>
    </source>
</evidence>
<gene>
    <name evidence="3" type="ORF">EGR_00411</name>
</gene>
<dbReference type="Pfam" id="PF08313">
    <property type="entry name" value="SCA7"/>
    <property type="match status" value="1"/>
</dbReference>
<dbReference type="EMBL" id="APAU02000002">
    <property type="protein sequence ID" value="EUB64461.1"/>
    <property type="molecule type" value="Genomic_DNA"/>
</dbReference>
<protein>
    <recommendedName>
        <fullName evidence="2">SCA7 domain-containing protein</fullName>
    </recommendedName>
</protein>
<feature type="region of interest" description="Disordered" evidence="1">
    <location>
        <begin position="254"/>
        <end position="273"/>
    </location>
</feature>
<feature type="region of interest" description="Disordered" evidence="1">
    <location>
        <begin position="769"/>
        <end position="796"/>
    </location>
</feature>
<name>W6UV00_ECHGR</name>
<feature type="compositionally biased region" description="Low complexity" evidence="1">
    <location>
        <begin position="968"/>
        <end position="977"/>
    </location>
</feature>
<dbReference type="InterPro" id="IPR013243">
    <property type="entry name" value="SCA7_dom"/>
</dbReference>
<dbReference type="OMA" id="PASPPIC"/>
<comment type="caution">
    <text evidence="3">The sequence shown here is derived from an EMBL/GenBank/DDBJ whole genome shotgun (WGS) entry which is preliminary data.</text>
</comment>
<feature type="region of interest" description="Disordered" evidence="1">
    <location>
        <begin position="961"/>
        <end position="980"/>
    </location>
</feature>
<feature type="compositionally biased region" description="Low complexity" evidence="1">
    <location>
        <begin position="202"/>
        <end position="230"/>
    </location>
</feature>
<evidence type="ECO:0000259" key="2">
    <source>
        <dbReference type="PROSITE" id="PS51505"/>
    </source>
</evidence>
<dbReference type="Proteomes" id="UP000019149">
    <property type="component" value="Unassembled WGS sequence"/>
</dbReference>
<dbReference type="CTD" id="36336126"/>
<feature type="compositionally biased region" description="Polar residues" evidence="1">
    <location>
        <begin position="159"/>
        <end position="172"/>
    </location>
</feature>
<dbReference type="RefSeq" id="XP_024355657.1">
    <property type="nucleotide sequence ID" value="XM_024489660.1"/>
</dbReference>
<dbReference type="PROSITE" id="PS51505">
    <property type="entry name" value="SCA7"/>
    <property type="match status" value="1"/>
</dbReference>
<feature type="region of interest" description="Disordered" evidence="1">
    <location>
        <begin position="156"/>
        <end position="246"/>
    </location>
</feature>
<feature type="region of interest" description="Disordered" evidence="1">
    <location>
        <begin position="629"/>
        <end position="658"/>
    </location>
</feature>